<dbReference type="EMBL" id="JAPDHW010000003">
    <property type="protein sequence ID" value="MCW3167966.1"/>
    <property type="molecule type" value="Genomic_DNA"/>
</dbReference>
<name>A0ABT3HW01_9FLAO</name>
<gene>
    <name evidence="1" type="ORF">OMO38_05435</name>
</gene>
<sequence length="173" mass="21552">MFANKYFKNKKNLIGYVFYREYFGNEKYDIHKNFSKAEIDEFINDLDCEEFILRNKIQTKYFSVKNENYNVLSFEKDYLKHYTRTIPWKILLWKYSFQDNDGIDEYLEIEYVNERNEKIKEEIITERIRQKTSFHFFLLFVIYDLKYGQRLSLRRDYYIKHRSSFKIDVFGKD</sequence>
<dbReference type="Proteomes" id="UP001163731">
    <property type="component" value="Unassembled WGS sequence"/>
</dbReference>
<dbReference type="RefSeq" id="WP_264749204.1">
    <property type="nucleotide sequence ID" value="NZ_JAPDHW010000003.1"/>
</dbReference>
<accession>A0ABT3HW01</accession>
<proteinExistence type="predicted"/>
<evidence type="ECO:0000313" key="2">
    <source>
        <dbReference type="Proteomes" id="UP001163731"/>
    </source>
</evidence>
<comment type="caution">
    <text evidence="1">The sequence shown here is derived from an EMBL/GenBank/DDBJ whole genome shotgun (WGS) entry which is preliminary data.</text>
</comment>
<evidence type="ECO:0000313" key="1">
    <source>
        <dbReference type="EMBL" id="MCW3167966.1"/>
    </source>
</evidence>
<keyword evidence="2" id="KW-1185">Reference proteome</keyword>
<protein>
    <submittedName>
        <fullName evidence="1">Uncharacterized protein</fullName>
    </submittedName>
</protein>
<reference evidence="1" key="1">
    <citation type="submission" date="2022-10" db="EMBL/GenBank/DDBJ databases">
        <title>Chryseobacterium babae sp. nov. isolated from the gut of the beetle Oryctes rhinoceros, and Chryseobacterium kimseyorum sp. nov., isolated from a stick insect rearing cage.</title>
        <authorList>
            <person name="Shelomi M."/>
            <person name="Han C.-J."/>
            <person name="Chen W.-M."/>
            <person name="Chen H.-K."/>
            <person name="Liaw S.-J."/>
            <person name="Muhle E."/>
            <person name="Clermont D."/>
        </authorList>
    </citation>
    <scope>NUCLEOTIDE SEQUENCE</scope>
    <source>
        <strain evidence="1">09-1422</strain>
    </source>
</reference>
<organism evidence="1 2">
    <name type="scientific">Chryseobacterium kimseyorum</name>
    <dbReference type="NCBI Taxonomy" id="2984028"/>
    <lineage>
        <taxon>Bacteria</taxon>
        <taxon>Pseudomonadati</taxon>
        <taxon>Bacteroidota</taxon>
        <taxon>Flavobacteriia</taxon>
        <taxon>Flavobacteriales</taxon>
        <taxon>Weeksellaceae</taxon>
        <taxon>Chryseobacterium group</taxon>
        <taxon>Chryseobacterium</taxon>
    </lineage>
</organism>